<name>A0A9N9AMW4_9GLOM</name>
<evidence type="ECO:0000259" key="2">
    <source>
        <dbReference type="Pfam" id="PF00930"/>
    </source>
</evidence>
<dbReference type="InterPro" id="IPR029058">
    <property type="entry name" value="AB_hydrolase_fold"/>
</dbReference>
<dbReference type="InterPro" id="IPR050278">
    <property type="entry name" value="Serine_Prot_S9B/DPPIV"/>
</dbReference>
<dbReference type="Gene3D" id="2.140.10.30">
    <property type="entry name" value="Dipeptidylpeptidase IV, N-terminal domain"/>
    <property type="match status" value="1"/>
</dbReference>
<feature type="domain" description="Dipeptidylpeptidase IV N-terminal" evidence="2">
    <location>
        <begin position="242"/>
        <end position="537"/>
    </location>
</feature>
<dbReference type="Gene3D" id="3.40.50.1820">
    <property type="entry name" value="alpha/beta hydrolase"/>
    <property type="match status" value="1"/>
</dbReference>
<dbReference type="PANTHER" id="PTHR11731:SF193">
    <property type="entry name" value="DIPEPTIDYL PEPTIDASE 9"/>
    <property type="match status" value="1"/>
</dbReference>
<evidence type="ECO:0000256" key="1">
    <source>
        <dbReference type="SAM" id="MobiDB-lite"/>
    </source>
</evidence>
<dbReference type="InterPro" id="IPR002469">
    <property type="entry name" value="Peptidase_S9B_N"/>
</dbReference>
<accession>A0A9N9AMW4</accession>
<feature type="region of interest" description="Disordered" evidence="1">
    <location>
        <begin position="569"/>
        <end position="625"/>
    </location>
</feature>
<feature type="non-terminal residue" evidence="3">
    <location>
        <position position="665"/>
    </location>
</feature>
<reference evidence="3" key="1">
    <citation type="submission" date="2021-06" db="EMBL/GenBank/DDBJ databases">
        <authorList>
            <person name="Kallberg Y."/>
            <person name="Tangrot J."/>
            <person name="Rosling A."/>
        </authorList>
    </citation>
    <scope>NUCLEOTIDE SEQUENCE</scope>
    <source>
        <strain evidence="3">AZ414A</strain>
    </source>
</reference>
<dbReference type="SUPFAM" id="SSF82171">
    <property type="entry name" value="DPP6 N-terminal domain-like"/>
    <property type="match status" value="1"/>
</dbReference>
<feature type="compositionally biased region" description="Basic and acidic residues" evidence="1">
    <location>
        <begin position="587"/>
        <end position="614"/>
    </location>
</feature>
<evidence type="ECO:0000313" key="3">
    <source>
        <dbReference type="EMBL" id="CAG8535283.1"/>
    </source>
</evidence>
<keyword evidence="4" id="KW-1185">Reference proteome</keyword>
<protein>
    <submittedName>
        <fullName evidence="3">1346_t:CDS:1</fullName>
    </submittedName>
</protein>
<dbReference type="EMBL" id="CAJVPK010000640">
    <property type="protein sequence ID" value="CAG8535283.1"/>
    <property type="molecule type" value="Genomic_DNA"/>
</dbReference>
<dbReference type="GO" id="GO:0006508">
    <property type="term" value="P:proteolysis"/>
    <property type="evidence" value="ECO:0007669"/>
    <property type="project" value="InterPro"/>
</dbReference>
<dbReference type="Pfam" id="PF00930">
    <property type="entry name" value="DPPIV_N"/>
    <property type="match status" value="1"/>
</dbReference>
<dbReference type="PANTHER" id="PTHR11731">
    <property type="entry name" value="PROTEASE FAMILY S9B,C DIPEPTIDYL-PEPTIDASE IV-RELATED"/>
    <property type="match status" value="1"/>
</dbReference>
<dbReference type="GO" id="GO:0008239">
    <property type="term" value="F:dipeptidyl-peptidase activity"/>
    <property type="evidence" value="ECO:0007669"/>
    <property type="project" value="TreeGrafter"/>
</dbReference>
<dbReference type="AlphaFoldDB" id="A0A9N9AMW4"/>
<proteinExistence type="predicted"/>
<evidence type="ECO:0000313" key="4">
    <source>
        <dbReference type="Proteomes" id="UP000789706"/>
    </source>
</evidence>
<comment type="caution">
    <text evidence="3">The sequence shown here is derived from an EMBL/GenBank/DDBJ whole genome shotgun (WGS) entry which is preliminary data.</text>
</comment>
<gene>
    <name evidence="3" type="ORF">DEBURN_LOCUS6341</name>
</gene>
<feature type="compositionally biased region" description="Acidic residues" evidence="1">
    <location>
        <begin position="571"/>
        <end position="586"/>
    </location>
</feature>
<sequence>MNSTWEQVRREVRAYRNSLQTTNFHNIKDFCFDDKNNRAYFLAIDPSRKKTATLFYVNLPPVKNEVENEEIDEDNSWTLINGSTDSTNGECHDSSFSFNNSEFCVKEKPLSDSLPREEMFVKERRRLGLHGITNFQFDSRSGHLLFSYGSGIYLGQNKEFYPRPILPSSPFSSGPIIYPGSIVNLPITYSQIPNSLPQQPEGLSPLPLPSNTGSLLSSSSLCCSSFNNIQPPRLDPKLGGRNSNLVAFIRDRDIWVTTLNGCETQLTFCGEQDEALSCGVAEFVMQEEFHQNIERILYLQISESMVDLVLIPRPEPLGEIEEYRYPKAASDLQIVEFIPRYSEEEEATFGPVHKRLWGPTALNKLFPWMEYIVRFGWHPNGKSVWVQFLDRSQKRTAVVKIPIENFTSFSQYREYQKSGQGLDDLCISRVELLFEETNDIWINVEKPSETSTDYHVRSITAGDWPIVDRPIYVDTKRELVYFTAKKDTPLENHLYVASYAKGADPSNVVRLTEIGYSHVVVLDEKCSRYLDWFSNVKEKPRCGVRYLEWSKNTIFPKTSETLGLFIRRGCEEEEEEEEEEKEEREESEERKEKGEEKKEEKEEEKKGEKEETKDRRGKCPPLGEFFNFKNSDGITIYGYLYKPENYVPGKKYPTLLSIYGGPKSQ</sequence>
<organism evidence="3 4">
    <name type="scientific">Diversispora eburnea</name>
    <dbReference type="NCBI Taxonomy" id="1213867"/>
    <lineage>
        <taxon>Eukaryota</taxon>
        <taxon>Fungi</taxon>
        <taxon>Fungi incertae sedis</taxon>
        <taxon>Mucoromycota</taxon>
        <taxon>Glomeromycotina</taxon>
        <taxon>Glomeromycetes</taxon>
        <taxon>Diversisporales</taxon>
        <taxon>Diversisporaceae</taxon>
        <taxon>Diversispora</taxon>
    </lineage>
</organism>
<dbReference type="Proteomes" id="UP000789706">
    <property type="component" value="Unassembled WGS sequence"/>
</dbReference>
<dbReference type="OrthoDB" id="16520at2759"/>
<dbReference type="SUPFAM" id="SSF53474">
    <property type="entry name" value="alpha/beta-Hydrolases"/>
    <property type="match status" value="1"/>
</dbReference>